<dbReference type="RefSeq" id="WP_147296967.1">
    <property type="nucleotide sequence ID" value="NZ_JAVDQS010000007.1"/>
</dbReference>
<accession>A0ABU1LG82</accession>
<dbReference type="EMBL" id="JAVDQS010000007">
    <property type="protein sequence ID" value="MDR6405731.1"/>
    <property type="molecule type" value="Genomic_DNA"/>
</dbReference>
<sequence>MPRTEVVEDPLNPSREVYDKEEISRVKISLQNAEFSVRYSHSAEIQMVKIEKISTNGKQLVFTQRL</sequence>
<evidence type="ECO:0000313" key="1">
    <source>
        <dbReference type="EMBL" id="MDR6405731.1"/>
    </source>
</evidence>
<protein>
    <submittedName>
        <fullName evidence="1">Uncharacterized protein</fullName>
    </submittedName>
</protein>
<keyword evidence="2" id="KW-1185">Reference proteome</keyword>
<name>A0ABU1LG82_9FLAO</name>
<proteinExistence type="predicted"/>
<comment type="caution">
    <text evidence="1">The sequence shown here is derived from an EMBL/GenBank/DDBJ whole genome shotgun (WGS) entry which is preliminary data.</text>
</comment>
<reference evidence="1 2" key="1">
    <citation type="submission" date="2023-07" db="EMBL/GenBank/DDBJ databases">
        <title>Sorghum-associated microbial communities from plants grown in Nebraska, USA.</title>
        <authorList>
            <person name="Schachtman D."/>
        </authorList>
    </citation>
    <scope>NUCLEOTIDE SEQUENCE [LARGE SCALE GENOMIC DNA]</scope>
    <source>
        <strain evidence="1 2">DS1709</strain>
    </source>
</reference>
<dbReference type="Proteomes" id="UP001184853">
    <property type="component" value="Unassembled WGS sequence"/>
</dbReference>
<organism evidence="1 2">
    <name type="scientific">Chryseobacterium geocarposphaerae</name>
    <dbReference type="NCBI Taxonomy" id="1416776"/>
    <lineage>
        <taxon>Bacteria</taxon>
        <taxon>Pseudomonadati</taxon>
        <taxon>Bacteroidota</taxon>
        <taxon>Flavobacteriia</taxon>
        <taxon>Flavobacteriales</taxon>
        <taxon>Weeksellaceae</taxon>
        <taxon>Chryseobacterium group</taxon>
        <taxon>Chryseobacterium</taxon>
    </lineage>
</organism>
<gene>
    <name evidence="1" type="ORF">J2781_002665</name>
</gene>
<evidence type="ECO:0000313" key="2">
    <source>
        <dbReference type="Proteomes" id="UP001184853"/>
    </source>
</evidence>